<keyword evidence="3" id="KW-0813">Transport</keyword>
<dbReference type="GO" id="GO:0015562">
    <property type="term" value="F:efflux transmembrane transporter activity"/>
    <property type="evidence" value="ECO:0007669"/>
    <property type="project" value="InterPro"/>
</dbReference>
<evidence type="ECO:0000313" key="10">
    <source>
        <dbReference type="Proteomes" id="UP001241110"/>
    </source>
</evidence>
<keyword evidence="6" id="KW-0472">Membrane</keyword>
<dbReference type="GO" id="GO:0009279">
    <property type="term" value="C:cell outer membrane"/>
    <property type="evidence" value="ECO:0007669"/>
    <property type="project" value="UniProtKB-SubCell"/>
</dbReference>
<dbReference type="InterPro" id="IPR051906">
    <property type="entry name" value="TolC-like"/>
</dbReference>
<organism evidence="9 10">
    <name type="scientific">Xanthocytophaga flava</name>
    <dbReference type="NCBI Taxonomy" id="3048013"/>
    <lineage>
        <taxon>Bacteria</taxon>
        <taxon>Pseudomonadati</taxon>
        <taxon>Bacteroidota</taxon>
        <taxon>Cytophagia</taxon>
        <taxon>Cytophagales</taxon>
        <taxon>Rhodocytophagaceae</taxon>
        <taxon>Xanthocytophaga</taxon>
    </lineage>
</organism>
<name>A0AAE3QVH7_9BACT</name>
<evidence type="ECO:0000256" key="5">
    <source>
        <dbReference type="ARBA" id="ARBA00022692"/>
    </source>
</evidence>
<dbReference type="Proteomes" id="UP001241110">
    <property type="component" value="Unassembled WGS sequence"/>
</dbReference>
<evidence type="ECO:0000256" key="4">
    <source>
        <dbReference type="ARBA" id="ARBA00022452"/>
    </source>
</evidence>
<evidence type="ECO:0000256" key="8">
    <source>
        <dbReference type="SAM" id="MobiDB-lite"/>
    </source>
</evidence>
<evidence type="ECO:0000256" key="6">
    <source>
        <dbReference type="ARBA" id="ARBA00023136"/>
    </source>
</evidence>
<evidence type="ECO:0000256" key="3">
    <source>
        <dbReference type="ARBA" id="ARBA00022448"/>
    </source>
</evidence>
<evidence type="ECO:0000256" key="7">
    <source>
        <dbReference type="ARBA" id="ARBA00023237"/>
    </source>
</evidence>
<gene>
    <name evidence="9" type="ORF">QNI16_27455</name>
</gene>
<keyword evidence="5" id="KW-0812">Transmembrane</keyword>
<dbReference type="EMBL" id="JASJOS010000014">
    <property type="protein sequence ID" value="MDJ1484265.1"/>
    <property type="molecule type" value="Genomic_DNA"/>
</dbReference>
<dbReference type="Pfam" id="PF02321">
    <property type="entry name" value="OEP"/>
    <property type="match status" value="2"/>
</dbReference>
<keyword evidence="4" id="KW-1134">Transmembrane beta strand</keyword>
<dbReference type="GO" id="GO:1990281">
    <property type="term" value="C:efflux pump complex"/>
    <property type="evidence" value="ECO:0007669"/>
    <property type="project" value="TreeGrafter"/>
</dbReference>
<dbReference type="Gene3D" id="1.20.1600.10">
    <property type="entry name" value="Outer membrane efflux proteins (OEP)"/>
    <property type="match status" value="1"/>
</dbReference>
<accession>A0AAE3QVH7</accession>
<feature type="region of interest" description="Disordered" evidence="8">
    <location>
        <begin position="1"/>
        <end position="30"/>
    </location>
</feature>
<comment type="subcellular location">
    <subcellularLocation>
        <location evidence="1">Cell outer membrane</location>
    </subcellularLocation>
</comment>
<dbReference type="AlphaFoldDB" id="A0AAE3QVH7"/>
<evidence type="ECO:0000256" key="1">
    <source>
        <dbReference type="ARBA" id="ARBA00004442"/>
    </source>
</evidence>
<reference evidence="9" key="1">
    <citation type="submission" date="2023-05" db="EMBL/GenBank/DDBJ databases">
        <authorList>
            <person name="Zhang X."/>
        </authorList>
    </citation>
    <scope>NUCLEOTIDE SEQUENCE</scope>
    <source>
        <strain evidence="9">YF14B1</strain>
    </source>
</reference>
<comment type="similarity">
    <text evidence="2">Belongs to the outer membrane factor (OMF) (TC 1.B.17) family.</text>
</comment>
<dbReference type="PANTHER" id="PTHR30026">
    <property type="entry name" value="OUTER MEMBRANE PROTEIN TOLC"/>
    <property type="match status" value="1"/>
</dbReference>
<dbReference type="SUPFAM" id="SSF56954">
    <property type="entry name" value="Outer membrane efflux proteins (OEP)"/>
    <property type="match status" value="1"/>
</dbReference>
<keyword evidence="7" id="KW-0998">Cell outer membrane</keyword>
<dbReference type="PANTHER" id="PTHR30026:SF20">
    <property type="entry name" value="OUTER MEMBRANE PROTEIN TOLC"/>
    <property type="match status" value="1"/>
</dbReference>
<evidence type="ECO:0000313" key="9">
    <source>
        <dbReference type="EMBL" id="MDJ1484265.1"/>
    </source>
</evidence>
<dbReference type="RefSeq" id="WP_313985348.1">
    <property type="nucleotide sequence ID" value="NZ_JASJOS010000014.1"/>
</dbReference>
<dbReference type="GO" id="GO:0015288">
    <property type="term" value="F:porin activity"/>
    <property type="evidence" value="ECO:0007669"/>
    <property type="project" value="TreeGrafter"/>
</dbReference>
<dbReference type="InterPro" id="IPR003423">
    <property type="entry name" value="OMP_efflux"/>
</dbReference>
<evidence type="ECO:0000256" key="2">
    <source>
        <dbReference type="ARBA" id="ARBA00007613"/>
    </source>
</evidence>
<sequence length="491" mass="55192">MNHPTSILSEMQNTFHPSVQSQEKDPSQPSKTRYFVRLTLWTLVLVGITISGQGQQVNLQQVLNESKQNYPLLKAKQAEVTSAQRRVKSANTEYLPNVIIQDQYTYATNNSVTGSYYPNEGTAISPSGGIRPDNIYQGVFGSFTTALLEWKIINFGKVTANVQAARNEMARSQLEYENELFQQQIRVIDSYLLLLISQKLVTVQRSNLERARIFREVVASGVSSGMRPGVDSSLANAEYTKAQLLLLESQRNEKAQRLRLSELTGNLQDSLAVDSMSFYTKLPIIPAGASSIQNNPLLRLYQAQTSAAEARSIAVRRSFRPSISFLAAGWARGSGVSNKDDSYRTDFASGVNYQVYNYMIGISTRWNLTSIFKVHNDYQSEKAQLQRYQELYNDQSLKLNRQFRESEMQFALTLDQARLAPVQLNAARRAMNQARARYESGLTDLPTVMQSLLTLNRAEVDQYVAISNAWRSLLLQAAATGDLSLFLNQLN</sequence>
<comment type="caution">
    <text evidence="9">The sequence shown here is derived from an EMBL/GenBank/DDBJ whole genome shotgun (WGS) entry which is preliminary data.</text>
</comment>
<protein>
    <submittedName>
        <fullName evidence="9">TolC family protein</fullName>
    </submittedName>
</protein>
<proteinExistence type="inferred from homology"/>